<keyword evidence="3" id="KW-1185">Reference proteome</keyword>
<dbReference type="HOGENOM" id="CLU_692617_0_0_1"/>
<dbReference type="AlphaFoldDB" id="M1WA71"/>
<evidence type="ECO:0000313" key="3">
    <source>
        <dbReference type="Proteomes" id="UP000016801"/>
    </source>
</evidence>
<feature type="region of interest" description="Disordered" evidence="1">
    <location>
        <begin position="366"/>
        <end position="385"/>
    </location>
</feature>
<feature type="compositionally biased region" description="Basic and acidic residues" evidence="1">
    <location>
        <begin position="367"/>
        <end position="376"/>
    </location>
</feature>
<name>M1WA71_CLAP2</name>
<comment type="caution">
    <text evidence="2">The sequence shown here is derived from an EMBL/GenBank/DDBJ whole genome shotgun (WGS) entry which is preliminary data.</text>
</comment>
<reference evidence="2 3" key="1">
    <citation type="journal article" date="2013" name="PLoS Genet.">
        <title>Plant-symbiotic fungi as chemical engineers: Multi-genome analysis of the Clavicipitaceae reveals dynamics of alkaloid loci.</title>
        <authorList>
            <person name="Schardl C.L."/>
            <person name="Young C.A."/>
            <person name="Hesse U."/>
            <person name="Amyotte S.G."/>
            <person name="Andreeva K."/>
            <person name="Calie P.J."/>
            <person name="Fleetwood D.J."/>
            <person name="Haws D.C."/>
            <person name="Moore N."/>
            <person name="Oeser B."/>
            <person name="Panaccione D.G."/>
            <person name="Schweri K.K."/>
            <person name="Voisey C.R."/>
            <person name="Farman M.L."/>
            <person name="Jaromczyk J.W."/>
            <person name="Roe B.A."/>
            <person name="O'Sullivan D.M."/>
            <person name="Scott B."/>
            <person name="Tudzynski P."/>
            <person name="An Z."/>
            <person name="Arnaoudova E.G."/>
            <person name="Bullock C.T."/>
            <person name="Charlton N.D."/>
            <person name="Chen L."/>
            <person name="Cox M."/>
            <person name="Dinkins R.D."/>
            <person name="Florea S."/>
            <person name="Glenn A.E."/>
            <person name="Gordon A."/>
            <person name="Gueldener U."/>
            <person name="Harris D.R."/>
            <person name="Hollin W."/>
            <person name="Jaromczyk J."/>
            <person name="Johnson R.D."/>
            <person name="Khan A.K."/>
            <person name="Leistner E."/>
            <person name="Leuchtmann A."/>
            <person name="Li C."/>
            <person name="Liu J."/>
            <person name="Liu J."/>
            <person name="Liu M."/>
            <person name="Mace W."/>
            <person name="Machado C."/>
            <person name="Nagabhyru P."/>
            <person name="Pan J."/>
            <person name="Schmid J."/>
            <person name="Sugawara K."/>
            <person name="Steiner U."/>
            <person name="Takach J.E."/>
            <person name="Tanaka E."/>
            <person name="Webb J.S."/>
            <person name="Wilson E.V."/>
            <person name="Wiseman J.L."/>
            <person name="Yoshida R."/>
            <person name="Zeng Z."/>
        </authorList>
    </citation>
    <scope>NUCLEOTIDE SEQUENCE [LARGE SCALE GENOMIC DNA]</scope>
    <source>
        <strain evidence="2 3">20.1</strain>
    </source>
</reference>
<evidence type="ECO:0000313" key="2">
    <source>
        <dbReference type="EMBL" id="CCE32875.1"/>
    </source>
</evidence>
<evidence type="ECO:0000256" key="1">
    <source>
        <dbReference type="SAM" id="MobiDB-lite"/>
    </source>
</evidence>
<dbReference type="EMBL" id="CAGA01000047">
    <property type="protein sequence ID" value="CCE32875.1"/>
    <property type="molecule type" value="Genomic_DNA"/>
</dbReference>
<gene>
    <name evidence="2" type="ORF">CPUR_06740</name>
</gene>
<dbReference type="Proteomes" id="UP000016801">
    <property type="component" value="Unassembled WGS sequence"/>
</dbReference>
<accession>M1WA71</accession>
<organism evidence="2 3">
    <name type="scientific">Claviceps purpurea (strain 20.1)</name>
    <name type="common">Ergot fungus</name>
    <name type="synonym">Sphacelia segetum</name>
    <dbReference type="NCBI Taxonomy" id="1111077"/>
    <lineage>
        <taxon>Eukaryota</taxon>
        <taxon>Fungi</taxon>
        <taxon>Dikarya</taxon>
        <taxon>Ascomycota</taxon>
        <taxon>Pezizomycotina</taxon>
        <taxon>Sordariomycetes</taxon>
        <taxon>Hypocreomycetidae</taxon>
        <taxon>Hypocreales</taxon>
        <taxon>Clavicipitaceae</taxon>
        <taxon>Claviceps</taxon>
    </lineage>
</organism>
<dbReference type="OrthoDB" id="4947595at2759"/>
<sequence length="398" mass="45413">MVLTAETATQYKELLNDARWANTSPDTWMEKWNTVYQKAVRQNINEIKGINAIQDFIQAVGTQFEPTWAEAKKVKLVEYNNHLPDTVTLKSVAEEFMRYRKATRIFDHNNCQWQGYTRDFGQPIQQAQQRNSNQGYSEEYQLPLWRTPTKDLCEKIKQRYESPKWETLRTIISNEGWDKPDTKPKQQFPGRVSAAIIDPNMVEPYIQPRVVFTTTASHHHMLAKSTLFDNCGAMHVVNDSKLFEDGSIRFSADGEDYLEAGTTSFQICGRGTRVIKNILNGSNGPCTEDLVLHDVAFVPGFHHIHGKGLNPGMPDILEQTPRISGTFEPVTLGKKLFDDWYSMQRESTSEDQDAWTAKRVLSLTQDKSYHGSRHTDQQPGPSKEFIGTCRTIQTATTA</sequence>
<dbReference type="VEuPathDB" id="FungiDB:CPUR_06740"/>
<protein>
    <submittedName>
        <fullName evidence="2">Uncharacterized protein</fullName>
    </submittedName>
</protein>
<dbReference type="eggNOG" id="ENOG502RS5V">
    <property type="taxonomic scope" value="Eukaryota"/>
</dbReference>
<dbReference type="STRING" id="1111077.M1WA71"/>
<proteinExistence type="predicted"/>